<reference evidence="2" key="1">
    <citation type="journal article" date="2015" name="Genome Announc.">
        <title>Draft Genome Sequence of a Heterotrophic Facultative Anaerobic Thermophilic Bacterium, Ardenticatena maritima Strain 110ST.</title>
        <authorList>
            <person name="Kawaichi S."/>
            <person name="Yoshida T."/>
            <person name="Sako Y."/>
            <person name="Nakamura R."/>
        </authorList>
    </citation>
    <scope>NUCLEOTIDE SEQUENCE [LARGE SCALE GENOMIC DNA]</scope>
    <source>
        <strain evidence="2">110S</strain>
    </source>
</reference>
<organism evidence="2 4">
    <name type="scientific">Ardenticatena maritima</name>
    <dbReference type="NCBI Taxonomy" id="872965"/>
    <lineage>
        <taxon>Bacteria</taxon>
        <taxon>Bacillati</taxon>
        <taxon>Chloroflexota</taxon>
        <taxon>Ardenticatenia</taxon>
        <taxon>Ardenticatenales</taxon>
        <taxon>Ardenticatenaceae</taxon>
        <taxon>Ardenticatena</taxon>
    </lineage>
</organism>
<keyword evidence="1" id="KW-1133">Transmembrane helix</keyword>
<proteinExistence type="predicted"/>
<protein>
    <recommendedName>
        <fullName evidence="6">YbbR domain-containing protein</fullName>
    </recommendedName>
</protein>
<accession>A0A0M9UBU6</accession>
<dbReference type="Pfam" id="PF07949">
    <property type="entry name" value="YbbR"/>
    <property type="match status" value="4"/>
</dbReference>
<gene>
    <name evidence="2" type="ORF">ARMA_0660</name>
    <name evidence="3" type="ORF">SE16_14410</name>
</gene>
<evidence type="ECO:0000313" key="3">
    <source>
        <dbReference type="EMBL" id="KPL86470.1"/>
    </source>
</evidence>
<dbReference type="AlphaFoldDB" id="A0A0M9UBU6"/>
<evidence type="ECO:0000313" key="4">
    <source>
        <dbReference type="Proteomes" id="UP000037784"/>
    </source>
</evidence>
<dbReference type="PANTHER" id="PTHR37804">
    <property type="entry name" value="CDAA REGULATORY PROTEIN CDAR"/>
    <property type="match status" value="1"/>
</dbReference>
<keyword evidence="4" id="KW-1185">Reference proteome</keyword>
<evidence type="ECO:0000313" key="5">
    <source>
        <dbReference type="Proteomes" id="UP000050502"/>
    </source>
</evidence>
<dbReference type="OrthoDB" id="142713at2"/>
<dbReference type="Proteomes" id="UP000050502">
    <property type="component" value="Unassembled WGS sequence"/>
</dbReference>
<dbReference type="Gene3D" id="2.170.120.30">
    <property type="match status" value="3"/>
</dbReference>
<comment type="caution">
    <text evidence="2">The sequence shown here is derived from an EMBL/GenBank/DDBJ whole genome shotgun (WGS) entry which is preliminary data.</text>
</comment>
<dbReference type="InterPro" id="IPR053154">
    <property type="entry name" value="c-di-AMP_regulator"/>
</dbReference>
<dbReference type="PANTHER" id="PTHR37804:SF1">
    <property type="entry name" value="CDAA REGULATORY PROTEIN CDAR"/>
    <property type="match status" value="1"/>
</dbReference>
<sequence>MSNAYKTALSNLSSFILSLILGIIIWMVAVSSENPIVENTFPPSGGIPVQIRNVPPGLVPLLDSQPTVTLLLRAPSDVWAEIDASQFEAWVDLSGLGPGLHSVPVQVAQAQPRNRQIRILRARPAEIPIKLDQIEERPYPVEVEITDRNLIPLSYEVLPPQVEPMTVTVRGPSTKLDTIDRVIAPVTIGSARATFETQATLQLLDREGKIIQQGNTSSDIRIVQPLDGRVRVIVPIQIRQGYRELPVQPQIVGEVAPGYWISDIDVTPKTLSVVGLPSVVEALSSTLKTEPVDVSGLRDGIFTKPVRILLPESVSPLEGDGTVEVTVRVEAIRSSKRFAVKPEVVGLAPGLEIKRIAPETIEVLVEGPISALETLTPDEVKATLDLTNLREGVQLVQPRIRITAPVAGLQVASHLPEQVEVTIGVQTSILAIERPVTVEGLRSSLEAFVTPSTVSITLEGPTFDLQTLREESIVASVNVSNLGIGVHVLTPTINAPPQFTVQAVEPPTVTVRIERKTSSSLTPPLENSRHGLGHVGIQTLPLRQTVQYAQGLLLDLANALFRQAQAIGDRLQRVGLFAIQPIA</sequence>
<keyword evidence="1" id="KW-0472">Membrane</keyword>
<reference evidence="4" key="3">
    <citation type="submission" date="2015-08" db="EMBL/GenBank/DDBJ databases">
        <title>Draft Genome Sequence of a Heterotrophic Facultative Anaerobic Bacterium Ardenticatena maritima Strain 110S.</title>
        <authorList>
            <person name="Kawaichi S."/>
            <person name="Yoshida T."/>
            <person name="Sako Y."/>
            <person name="Nakamura R."/>
        </authorList>
    </citation>
    <scope>NUCLEOTIDE SEQUENCE [LARGE SCALE GENOMIC DNA]</scope>
    <source>
        <strain evidence="4">110S</strain>
    </source>
</reference>
<dbReference type="STRING" id="872965.SE16_14410"/>
<reference evidence="3 5" key="2">
    <citation type="submission" date="2015-07" db="EMBL/GenBank/DDBJ databases">
        <title>Whole genome sequence of Ardenticatena maritima DSM 23922.</title>
        <authorList>
            <person name="Hemp J."/>
            <person name="Ward L.M."/>
            <person name="Pace L.A."/>
            <person name="Fischer W.W."/>
        </authorList>
    </citation>
    <scope>NUCLEOTIDE SEQUENCE [LARGE SCALE GENOMIC DNA]</scope>
    <source>
        <strain evidence="3 5">110S</strain>
    </source>
</reference>
<dbReference type="EMBL" id="LGKN01000009">
    <property type="protein sequence ID" value="KPL86470.1"/>
    <property type="molecule type" value="Genomic_DNA"/>
</dbReference>
<feature type="transmembrane region" description="Helical" evidence="1">
    <location>
        <begin position="12"/>
        <end position="29"/>
    </location>
</feature>
<dbReference type="Gene3D" id="2.170.120.40">
    <property type="entry name" value="YbbR-like domain"/>
    <property type="match status" value="2"/>
</dbReference>
<evidence type="ECO:0008006" key="6">
    <source>
        <dbReference type="Google" id="ProtNLM"/>
    </source>
</evidence>
<dbReference type="Proteomes" id="UP000037784">
    <property type="component" value="Unassembled WGS sequence"/>
</dbReference>
<dbReference type="InterPro" id="IPR012505">
    <property type="entry name" value="YbbR"/>
</dbReference>
<evidence type="ECO:0000256" key="1">
    <source>
        <dbReference type="SAM" id="Phobius"/>
    </source>
</evidence>
<name>A0A0M9UBU6_9CHLR</name>
<evidence type="ECO:0000313" key="2">
    <source>
        <dbReference type="EMBL" id="GAP62237.1"/>
    </source>
</evidence>
<keyword evidence="1" id="KW-0812">Transmembrane</keyword>
<dbReference type="EMBL" id="BBZA01000038">
    <property type="protein sequence ID" value="GAP62237.1"/>
    <property type="molecule type" value="Genomic_DNA"/>
</dbReference>